<feature type="compositionally biased region" description="Acidic residues" evidence="2">
    <location>
        <begin position="152"/>
        <end position="171"/>
    </location>
</feature>
<evidence type="ECO:0000313" key="4">
    <source>
        <dbReference type="Proteomes" id="UP000183971"/>
    </source>
</evidence>
<evidence type="ECO:0000313" key="3">
    <source>
        <dbReference type="EMBL" id="CZR40732.1"/>
    </source>
</evidence>
<dbReference type="VEuPathDB" id="FungiDB:FPRO_10320"/>
<feature type="compositionally biased region" description="Low complexity" evidence="2">
    <location>
        <begin position="184"/>
        <end position="196"/>
    </location>
</feature>
<dbReference type="EMBL" id="FJOF01000005">
    <property type="protein sequence ID" value="CZR40732.1"/>
    <property type="molecule type" value="Genomic_DNA"/>
</dbReference>
<dbReference type="RefSeq" id="XP_031081325.1">
    <property type="nucleotide sequence ID" value="XM_031231272.1"/>
</dbReference>
<feature type="compositionally biased region" description="Pro residues" evidence="2">
    <location>
        <begin position="242"/>
        <end position="254"/>
    </location>
</feature>
<sequence>MSAAEDKRGVESTSGADVPLAHGATLSPTRLRGPSEPSVYRSFHEEQMATEISSLKEENAKLHKLVQGQKQQMELILDMKKEQNQQMLDMKEQLASMQSELTQLRQAKEAPNHGHVLQSHPERPSLPETTVIVPDAAPRGPELGKNLSAPPNDDEGLEETVDVEPMQEDIASDQPVPKQKAPAEQRATTTQRQATELISGKINHARGVEDRTQEVSQLPCPSVETPSTNTEMKASTQSSDLPPWPVLPPNPPMPERNIARLASTGAGRFPAESEAHDVFVTPRSEVLKILKGYK</sequence>
<feature type="compositionally biased region" description="Basic and acidic residues" evidence="2">
    <location>
        <begin position="1"/>
        <end position="10"/>
    </location>
</feature>
<evidence type="ECO:0000256" key="2">
    <source>
        <dbReference type="SAM" id="MobiDB-lite"/>
    </source>
</evidence>
<feature type="region of interest" description="Disordered" evidence="2">
    <location>
        <begin position="1"/>
        <end position="42"/>
    </location>
</feature>
<gene>
    <name evidence="3" type="ORF">FPRO_10320</name>
</gene>
<accession>A0A1L7VK96</accession>
<evidence type="ECO:0000256" key="1">
    <source>
        <dbReference type="SAM" id="Coils"/>
    </source>
</evidence>
<feature type="compositionally biased region" description="Polar residues" evidence="2">
    <location>
        <begin position="224"/>
        <end position="240"/>
    </location>
</feature>
<protein>
    <submittedName>
        <fullName evidence="3">Uncharacterized protein</fullName>
    </submittedName>
</protein>
<comment type="caution">
    <text evidence="3">The sequence shown here is derived from an EMBL/GenBank/DDBJ whole genome shotgun (WGS) entry which is preliminary data.</text>
</comment>
<organism evidence="3 4">
    <name type="scientific">Fusarium proliferatum (strain ET1)</name>
    <name type="common">Orchid endophyte fungus</name>
    <dbReference type="NCBI Taxonomy" id="1227346"/>
    <lineage>
        <taxon>Eukaryota</taxon>
        <taxon>Fungi</taxon>
        <taxon>Dikarya</taxon>
        <taxon>Ascomycota</taxon>
        <taxon>Pezizomycotina</taxon>
        <taxon>Sordariomycetes</taxon>
        <taxon>Hypocreomycetidae</taxon>
        <taxon>Hypocreales</taxon>
        <taxon>Nectriaceae</taxon>
        <taxon>Fusarium</taxon>
        <taxon>Fusarium fujikuroi species complex</taxon>
    </lineage>
</organism>
<keyword evidence="4" id="KW-1185">Reference proteome</keyword>
<proteinExistence type="predicted"/>
<keyword evidence="1" id="KW-0175">Coiled coil</keyword>
<reference evidence="4" key="1">
    <citation type="journal article" date="2016" name="Genome Biol. Evol.">
        <title>Comparative 'omics' of the Fusarium fujikuroi species complex highlights differences in genetic potential and metabolite synthesis.</title>
        <authorList>
            <person name="Niehaus E.-M."/>
            <person name="Muensterkoetter M."/>
            <person name="Proctor R.H."/>
            <person name="Brown D.W."/>
            <person name="Sharon A."/>
            <person name="Idan Y."/>
            <person name="Oren-Young L."/>
            <person name="Sieber C.M."/>
            <person name="Novak O."/>
            <person name="Pencik A."/>
            <person name="Tarkowska D."/>
            <person name="Hromadova K."/>
            <person name="Freeman S."/>
            <person name="Maymon M."/>
            <person name="Elazar M."/>
            <person name="Youssef S.A."/>
            <person name="El-Shabrawy E.S.M."/>
            <person name="Shalaby A.B.A."/>
            <person name="Houterman P."/>
            <person name="Brock N.L."/>
            <person name="Burkhardt I."/>
            <person name="Tsavkelova E.A."/>
            <person name="Dickschat J.S."/>
            <person name="Galuszka P."/>
            <person name="Gueldener U."/>
            <person name="Tudzynski B."/>
        </authorList>
    </citation>
    <scope>NUCLEOTIDE SEQUENCE [LARGE SCALE GENOMIC DNA]</scope>
    <source>
        <strain evidence="4">ET1</strain>
    </source>
</reference>
<dbReference type="GeneID" id="42055192"/>
<feature type="coiled-coil region" evidence="1">
    <location>
        <begin position="52"/>
        <end position="107"/>
    </location>
</feature>
<name>A0A1L7VK96_FUSPR</name>
<dbReference type="AlphaFoldDB" id="A0A1L7VK96"/>
<dbReference type="Proteomes" id="UP000183971">
    <property type="component" value="Unassembled WGS sequence"/>
</dbReference>
<feature type="region of interest" description="Disordered" evidence="2">
    <location>
        <begin position="107"/>
        <end position="257"/>
    </location>
</feature>